<dbReference type="PANTHER" id="PTHR46796:SF2">
    <property type="entry name" value="TRANSCRIPTIONAL REGULATORY PROTEIN"/>
    <property type="match status" value="1"/>
</dbReference>
<dbReference type="SMART" id="SM00342">
    <property type="entry name" value="HTH_ARAC"/>
    <property type="match status" value="1"/>
</dbReference>
<evidence type="ECO:0000313" key="6">
    <source>
        <dbReference type="EMBL" id="MBO8199969.1"/>
    </source>
</evidence>
<dbReference type="InterPro" id="IPR018060">
    <property type="entry name" value="HTH_AraC"/>
</dbReference>
<dbReference type="GeneID" id="96260299"/>
<reference evidence="6 7" key="1">
    <citation type="submission" date="2021-02" db="EMBL/GenBank/DDBJ databases">
        <title>Streptomyces spirodelae sp. nov., isolated from duckweed.</title>
        <authorList>
            <person name="Saimee Y."/>
            <person name="Duangmal K."/>
        </authorList>
    </citation>
    <scope>NUCLEOTIDE SEQUENCE [LARGE SCALE GENOMIC DNA]</scope>
    <source>
        <strain evidence="6 7">DSM 42105</strain>
    </source>
</reference>
<comment type="caution">
    <text evidence="6">The sequence shown here is derived from an EMBL/GenBank/DDBJ whole genome shotgun (WGS) entry which is preliminary data.</text>
</comment>
<dbReference type="PROSITE" id="PS01124">
    <property type="entry name" value="HTH_ARAC_FAMILY_2"/>
    <property type="match status" value="1"/>
</dbReference>
<keyword evidence="3" id="KW-0804">Transcription</keyword>
<organism evidence="6 7">
    <name type="scientific">Streptomyces smyrnaeus</name>
    <dbReference type="NCBI Taxonomy" id="1387713"/>
    <lineage>
        <taxon>Bacteria</taxon>
        <taxon>Bacillati</taxon>
        <taxon>Actinomycetota</taxon>
        <taxon>Actinomycetes</taxon>
        <taxon>Kitasatosporales</taxon>
        <taxon>Streptomycetaceae</taxon>
        <taxon>Streptomyces</taxon>
    </lineage>
</organism>
<evidence type="ECO:0000256" key="4">
    <source>
        <dbReference type="SAM" id="MobiDB-lite"/>
    </source>
</evidence>
<proteinExistence type="predicted"/>
<sequence>MASDRSRTSISAWRPPVPGIAEVFHAHFTDHAYPAHTHDTWDLMILDDGSVDFALDRRRHGATGTAGVLLLPPGVPHDGRTVTASGFRKRNLYLDDSVLPQRLAGRAVDAPVLSDGLLRHRIDQLHAALVHPEDAFEAESRLSFISERLCFHLDALQPRAPGREANRLAAELRELLDARIRAGISLGEAAAILHAHPTHLIRCFKQTYGLPPHAYLTGKRIDLARRLLLGGHRPAEVATTVGFHDQAHLNRHFTRHVGTTPARYKRTGPGLPQLLPEPASGARSRSPR</sequence>
<dbReference type="InterPro" id="IPR009057">
    <property type="entry name" value="Homeodomain-like_sf"/>
</dbReference>
<dbReference type="EMBL" id="JAFFZM010000009">
    <property type="protein sequence ID" value="MBO8199969.1"/>
    <property type="molecule type" value="Genomic_DNA"/>
</dbReference>
<feature type="region of interest" description="Disordered" evidence="4">
    <location>
        <begin position="258"/>
        <end position="288"/>
    </location>
</feature>
<dbReference type="SUPFAM" id="SSF46689">
    <property type="entry name" value="Homeodomain-like"/>
    <property type="match status" value="2"/>
</dbReference>
<dbReference type="InterPro" id="IPR050204">
    <property type="entry name" value="AraC_XylS_family_regulators"/>
</dbReference>
<name>A0ABS3XX39_9ACTN</name>
<protein>
    <submittedName>
        <fullName evidence="6">AraC family transcriptional regulator</fullName>
    </submittedName>
</protein>
<dbReference type="Pfam" id="PF02311">
    <property type="entry name" value="AraC_binding"/>
    <property type="match status" value="1"/>
</dbReference>
<dbReference type="Proteomes" id="UP000721954">
    <property type="component" value="Unassembled WGS sequence"/>
</dbReference>
<keyword evidence="1" id="KW-0805">Transcription regulation</keyword>
<accession>A0ABS3XX39</accession>
<gene>
    <name evidence="6" type="ORF">JW613_16950</name>
</gene>
<dbReference type="SUPFAM" id="SSF51215">
    <property type="entry name" value="Regulatory protein AraC"/>
    <property type="match status" value="1"/>
</dbReference>
<evidence type="ECO:0000256" key="1">
    <source>
        <dbReference type="ARBA" id="ARBA00023015"/>
    </source>
</evidence>
<dbReference type="RefSeq" id="WP_209211642.1">
    <property type="nucleotide sequence ID" value="NZ_JAFFZM010000009.1"/>
</dbReference>
<keyword evidence="2" id="KW-0238">DNA-binding</keyword>
<dbReference type="InterPro" id="IPR003313">
    <property type="entry name" value="AraC-bd"/>
</dbReference>
<evidence type="ECO:0000256" key="2">
    <source>
        <dbReference type="ARBA" id="ARBA00023125"/>
    </source>
</evidence>
<dbReference type="Pfam" id="PF12833">
    <property type="entry name" value="HTH_18"/>
    <property type="match status" value="1"/>
</dbReference>
<dbReference type="Gene3D" id="1.10.10.60">
    <property type="entry name" value="Homeodomain-like"/>
    <property type="match status" value="1"/>
</dbReference>
<evidence type="ECO:0000256" key="3">
    <source>
        <dbReference type="ARBA" id="ARBA00023163"/>
    </source>
</evidence>
<evidence type="ECO:0000259" key="5">
    <source>
        <dbReference type="PROSITE" id="PS01124"/>
    </source>
</evidence>
<dbReference type="InterPro" id="IPR037923">
    <property type="entry name" value="HTH-like"/>
</dbReference>
<keyword evidence="7" id="KW-1185">Reference proteome</keyword>
<feature type="domain" description="HTH araC/xylS-type" evidence="5">
    <location>
        <begin position="170"/>
        <end position="267"/>
    </location>
</feature>
<dbReference type="PANTHER" id="PTHR46796">
    <property type="entry name" value="HTH-TYPE TRANSCRIPTIONAL ACTIVATOR RHAS-RELATED"/>
    <property type="match status" value="1"/>
</dbReference>
<evidence type="ECO:0000313" key="7">
    <source>
        <dbReference type="Proteomes" id="UP000721954"/>
    </source>
</evidence>